<organism evidence="4 5">
    <name type="scientific">Sporosarcina gallistercoris</name>
    <dbReference type="NCBI Taxonomy" id="2762245"/>
    <lineage>
        <taxon>Bacteria</taxon>
        <taxon>Bacillati</taxon>
        <taxon>Bacillota</taxon>
        <taxon>Bacilli</taxon>
        <taxon>Bacillales</taxon>
        <taxon>Caryophanaceae</taxon>
        <taxon>Sporosarcina</taxon>
    </lineage>
</organism>
<dbReference type="NCBIfam" id="TIGR00350">
    <property type="entry name" value="lytR_cpsA_psr"/>
    <property type="match status" value="1"/>
</dbReference>
<feature type="region of interest" description="Disordered" evidence="2">
    <location>
        <begin position="333"/>
        <end position="359"/>
    </location>
</feature>
<dbReference type="PANTHER" id="PTHR33392:SF3">
    <property type="entry name" value="POLYISOPRENYL-TEICHOIC ACID--PEPTIDOGLYCAN TEICHOIC ACID TRANSFERASE TAGT"/>
    <property type="match status" value="1"/>
</dbReference>
<proteinExistence type="inferred from homology"/>
<evidence type="ECO:0000256" key="1">
    <source>
        <dbReference type="ARBA" id="ARBA00006068"/>
    </source>
</evidence>
<dbReference type="PANTHER" id="PTHR33392">
    <property type="entry name" value="POLYISOPRENYL-TEICHOIC ACID--PEPTIDOGLYCAN TEICHOIC ACID TRANSFERASE TAGU"/>
    <property type="match status" value="1"/>
</dbReference>
<comment type="similarity">
    <text evidence="1">Belongs to the LytR/CpsA/Psr (LCP) family.</text>
</comment>
<evidence type="ECO:0000259" key="3">
    <source>
        <dbReference type="Pfam" id="PF03816"/>
    </source>
</evidence>
<accession>A0ABR8PLF9</accession>
<dbReference type="Gene3D" id="3.40.630.190">
    <property type="entry name" value="LCP protein"/>
    <property type="match status" value="1"/>
</dbReference>
<name>A0ABR8PLF9_9BACL</name>
<dbReference type="InterPro" id="IPR050922">
    <property type="entry name" value="LytR/CpsA/Psr_CW_biosynth"/>
</dbReference>
<sequence length="359" mass="39880">MKRKEYIKAKRRSSKTRLVLKIGLVLAIAAFLTVAAYGVTLHKKAELAADRAYEPIKERTSRSNAKEDNIQPAKDNVSVLLIGVDDSDDRQQGDSNSRADALLVATLNPKQKTVKLLSIPRDSYVYIPEVDYKDKITHANAYGGTKATIETVEEMLDIPIDYYLKTNFNAFIDVVDALGGVEVEVPYERIEKDETDAGTIHLMPGLQVLDGRHALALARTRKLDNDIERGKRQQMIIQAMMDQAKSPAAITKFGDVIDALGDNIKTDMQYSEMLSFLEYAKGGIPSVDMLTLEGDDDWSTGVYFWKLNDEDLQQKRLILQSHLELISSLVPDKDDEASSGDAGNTNNIVISPTTGRDVN</sequence>
<dbReference type="Proteomes" id="UP000659496">
    <property type="component" value="Unassembled WGS sequence"/>
</dbReference>
<keyword evidence="5" id="KW-1185">Reference proteome</keyword>
<evidence type="ECO:0000313" key="5">
    <source>
        <dbReference type="Proteomes" id="UP000659496"/>
    </source>
</evidence>
<protein>
    <submittedName>
        <fullName evidence="4">LCP family protein</fullName>
    </submittedName>
</protein>
<gene>
    <name evidence="4" type="ORF">H9659_11790</name>
</gene>
<dbReference type="EMBL" id="JACSQY010000009">
    <property type="protein sequence ID" value="MBD7909006.1"/>
    <property type="molecule type" value="Genomic_DNA"/>
</dbReference>
<reference evidence="4 5" key="1">
    <citation type="submission" date="2020-08" db="EMBL/GenBank/DDBJ databases">
        <title>A Genomic Blueprint of the Chicken Gut Microbiome.</title>
        <authorList>
            <person name="Gilroy R."/>
            <person name="Ravi A."/>
            <person name="Getino M."/>
            <person name="Pursley I."/>
            <person name="Horton D.L."/>
            <person name="Alikhan N.-F."/>
            <person name="Baker D."/>
            <person name="Gharbi K."/>
            <person name="Hall N."/>
            <person name="Watson M."/>
            <person name="Adriaenssens E.M."/>
            <person name="Foster-Nyarko E."/>
            <person name="Jarju S."/>
            <person name="Secka A."/>
            <person name="Antonio M."/>
            <person name="Oren A."/>
            <person name="Chaudhuri R."/>
            <person name="La Ragione R.M."/>
            <person name="Hildebrand F."/>
            <person name="Pallen M.J."/>
        </authorList>
    </citation>
    <scope>NUCLEOTIDE SEQUENCE [LARGE SCALE GENOMIC DNA]</scope>
    <source>
        <strain evidence="4 5">Sa3CUA8</strain>
    </source>
</reference>
<feature type="domain" description="Cell envelope-related transcriptional attenuator" evidence="3">
    <location>
        <begin position="98"/>
        <end position="245"/>
    </location>
</feature>
<comment type="caution">
    <text evidence="4">The sequence shown here is derived from an EMBL/GenBank/DDBJ whole genome shotgun (WGS) entry which is preliminary data.</text>
</comment>
<evidence type="ECO:0000256" key="2">
    <source>
        <dbReference type="SAM" id="MobiDB-lite"/>
    </source>
</evidence>
<dbReference type="RefSeq" id="WP_191690721.1">
    <property type="nucleotide sequence ID" value="NZ_JACSQY010000009.1"/>
</dbReference>
<feature type="compositionally biased region" description="Polar residues" evidence="2">
    <location>
        <begin position="341"/>
        <end position="359"/>
    </location>
</feature>
<dbReference type="Pfam" id="PF03816">
    <property type="entry name" value="LytR_cpsA_psr"/>
    <property type="match status" value="1"/>
</dbReference>
<evidence type="ECO:0000313" key="4">
    <source>
        <dbReference type="EMBL" id="MBD7909006.1"/>
    </source>
</evidence>
<dbReference type="InterPro" id="IPR004474">
    <property type="entry name" value="LytR_CpsA_psr"/>
</dbReference>